<evidence type="ECO:0000313" key="8">
    <source>
        <dbReference type="Proteomes" id="UP000190105"/>
    </source>
</evidence>
<keyword evidence="4" id="KW-0411">Iron-sulfur</keyword>
<dbReference type="AlphaFoldDB" id="A0A1T4X2N8"/>
<dbReference type="GO" id="GO:0051539">
    <property type="term" value="F:4 iron, 4 sulfur cluster binding"/>
    <property type="evidence" value="ECO:0007669"/>
    <property type="project" value="UniProtKB-KW"/>
</dbReference>
<dbReference type="Pfam" id="PF13237">
    <property type="entry name" value="Fer4_10"/>
    <property type="match status" value="1"/>
</dbReference>
<dbReference type="InterPro" id="IPR017900">
    <property type="entry name" value="4Fe4S_Fe_S_CS"/>
</dbReference>
<dbReference type="Gene3D" id="3.30.70.20">
    <property type="match status" value="1"/>
</dbReference>
<dbReference type="PANTHER" id="PTHR43560:SF1">
    <property type="entry name" value="ION-TRANSLOCATING OXIDOREDUCTASE COMPLEX SUBUNIT B"/>
    <property type="match status" value="1"/>
</dbReference>
<evidence type="ECO:0000256" key="3">
    <source>
        <dbReference type="ARBA" id="ARBA00023004"/>
    </source>
</evidence>
<keyword evidence="1" id="KW-0004">4Fe-4S</keyword>
<dbReference type="InterPro" id="IPR009016">
    <property type="entry name" value="Fe_hydrogenase"/>
</dbReference>
<name>A0A1T4X2N8_9CLOT</name>
<evidence type="ECO:0000313" key="7">
    <source>
        <dbReference type="EMBL" id="SKA83707.1"/>
    </source>
</evidence>
<keyword evidence="8" id="KW-1185">Reference proteome</keyword>
<dbReference type="Pfam" id="PF04060">
    <property type="entry name" value="FeS"/>
    <property type="match status" value="1"/>
</dbReference>
<feature type="domain" description="4Fe-4S ferredoxin-type" evidence="5">
    <location>
        <begin position="6"/>
        <end position="34"/>
    </location>
</feature>
<protein>
    <submittedName>
        <fullName evidence="7">Iron only hydrogenase large subunit, C-terminal domain</fullName>
    </submittedName>
</protein>
<dbReference type="Gene3D" id="3.40.950.10">
    <property type="entry name" value="Fe-only Hydrogenase (Larger Subunit), Chain L, domain 3"/>
    <property type="match status" value="1"/>
</dbReference>
<evidence type="ECO:0000259" key="6">
    <source>
        <dbReference type="PROSITE" id="PS51656"/>
    </source>
</evidence>
<reference evidence="8" key="1">
    <citation type="submission" date="2017-02" db="EMBL/GenBank/DDBJ databases">
        <authorList>
            <person name="Varghese N."/>
            <person name="Submissions S."/>
        </authorList>
    </citation>
    <scope>NUCLEOTIDE SEQUENCE [LARGE SCALE GENOMIC DNA]</scope>
    <source>
        <strain evidence="8">USBA 833</strain>
    </source>
</reference>
<evidence type="ECO:0000256" key="2">
    <source>
        <dbReference type="ARBA" id="ARBA00022723"/>
    </source>
</evidence>
<keyword evidence="3" id="KW-0408">Iron</keyword>
<dbReference type="PROSITE" id="PS00198">
    <property type="entry name" value="4FE4S_FER_1"/>
    <property type="match status" value="1"/>
</dbReference>
<evidence type="ECO:0000256" key="4">
    <source>
        <dbReference type="ARBA" id="ARBA00023014"/>
    </source>
</evidence>
<dbReference type="InterPro" id="IPR017896">
    <property type="entry name" value="4Fe4S_Fe-S-bd"/>
</dbReference>
<dbReference type="SUPFAM" id="SSF54862">
    <property type="entry name" value="4Fe-4S ferredoxins"/>
    <property type="match status" value="1"/>
</dbReference>
<dbReference type="OrthoDB" id="9798098at2"/>
<dbReference type="STRING" id="1147123.SAMN05443428_105149"/>
<feature type="domain" description="4Fe-4S ferredoxin-type" evidence="5">
    <location>
        <begin position="35"/>
        <end position="64"/>
    </location>
</feature>
<accession>A0A1T4X2N8</accession>
<dbReference type="RefSeq" id="WP_078695964.1">
    <property type="nucleotide sequence ID" value="NZ_FUYH01000005.1"/>
</dbReference>
<dbReference type="InterPro" id="IPR050395">
    <property type="entry name" value="4Fe4S_Ferredoxin_RnfB"/>
</dbReference>
<dbReference type="InterPro" id="IPR007202">
    <property type="entry name" value="4Fe-4S_dom"/>
</dbReference>
<keyword evidence="2" id="KW-0479">Metal-binding</keyword>
<organism evidence="7 8">
    <name type="scientific">Caloramator quimbayensis</name>
    <dbReference type="NCBI Taxonomy" id="1147123"/>
    <lineage>
        <taxon>Bacteria</taxon>
        <taxon>Bacillati</taxon>
        <taxon>Bacillota</taxon>
        <taxon>Clostridia</taxon>
        <taxon>Eubacteriales</taxon>
        <taxon>Clostridiaceae</taxon>
        <taxon>Caloramator</taxon>
    </lineage>
</organism>
<evidence type="ECO:0000256" key="1">
    <source>
        <dbReference type="ARBA" id="ARBA00022485"/>
    </source>
</evidence>
<gene>
    <name evidence="7" type="ORF">SAMN05443428_105149</name>
</gene>
<dbReference type="PROSITE" id="PS51379">
    <property type="entry name" value="4FE4S_FER_2"/>
    <property type="match status" value="2"/>
</dbReference>
<dbReference type="PANTHER" id="PTHR43560">
    <property type="entry name" value="ION-TRANSLOCATING OXIDOREDUCTASE COMPLEX SUBUNIT B"/>
    <property type="match status" value="1"/>
</dbReference>
<dbReference type="GO" id="GO:0046872">
    <property type="term" value="F:metal ion binding"/>
    <property type="evidence" value="ECO:0007669"/>
    <property type="project" value="UniProtKB-KW"/>
</dbReference>
<dbReference type="SUPFAM" id="SSF53920">
    <property type="entry name" value="Fe-only hydrogenase"/>
    <property type="match status" value="1"/>
</dbReference>
<dbReference type="PROSITE" id="PS51656">
    <property type="entry name" value="4FE4S"/>
    <property type="match status" value="1"/>
</dbReference>
<sequence length="414" mass="46532">MKDIFHSVKLIEENCKGCTKCMINCPVEAVRVKNSKAVIYTDRCIDCGECIRVCPYNAHVAEKDETFNIENFKVKIAIPSVTLYTQFGDYINPVIINEAVKSLGFDEVYDITYACDIVSEITRKEISKVPKPAISPFCPSIVRLINESYPELMEHVVKVLTPIEVAAYLIRDKYRKLGYNDEEVGVIFLTPCVGWITKIKNTQLDSKSQINGSIAISDVYSKIIKFINKNNKNIDANESASMSCTGLRWATTGGQSFSMHIKEHIEVDGVKNVIRVLDDIEKGKFDDVDFIEAHACTGGCLGGILLVDNPFNAKRIIKKYCVQLNFTNRFNRINEKYQKDFLSDVYTKASKGLRLADDFESAVKKMKYMNEIINLLPGIDCGQCGSPSCKAFAEDVVRGFSTLDECIMLKKGEK</sequence>
<dbReference type="EMBL" id="FUYH01000005">
    <property type="protein sequence ID" value="SKA83707.1"/>
    <property type="molecule type" value="Genomic_DNA"/>
</dbReference>
<dbReference type="Pfam" id="PF02906">
    <property type="entry name" value="Fe_hyd_lg_C"/>
    <property type="match status" value="1"/>
</dbReference>
<dbReference type="Gene3D" id="1.10.15.40">
    <property type="entry name" value="Electron transport complex subunit B, putative Fe-S cluster"/>
    <property type="match status" value="1"/>
</dbReference>
<dbReference type="InterPro" id="IPR004108">
    <property type="entry name" value="Fe_hydrogenase_lsu_C"/>
</dbReference>
<evidence type="ECO:0000259" key="5">
    <source>
        <dbReference type="PROSITE" id="PS51379"/>
    </source>
</evidence>
<proteinExistence type="predicted"/>
<feature type="domain" description="4Fe-4S" evidence="6">
    <location>
        <begin position="364"/>
        <end position="414"/>
    </location>
</feature>
<dbReference type="Proteomes" id="UP000190105">
    <property type="component" value="Unassembled WGS sequence"/>
</dbReference>